<dbReference type="EMBL" id="JABWDY010043973">
    <property type="protein sequence ID" value="KAF5175497.1"/>
    <property type="molecule type" value="Genomic_DNA"/>
</dbReference>
<sequence length="88" mass="9946">VYQEKGVEDKQSFHFWPKNEVNCPNCPLPRPYEVPSQLAEKANVVKAKPAKHCIPFCAGPYASVRIELVLTTLVLSRFMNKQSAKLCL</sequence>
<reference evidence="1 2" key="1">
    <citation type="submission" date="2020-06" db="EMBL/GenBank/DDBJ databases">
        <title>Transcriptomic and genomic resources for Thalictrum thalictroides and T. hernandezii: Facilitating candidate gene discovery in an emerging model plant lineage.</title>
        <authorList>
            <person name="Arias T."/>
            <person name="Riano-Pachon D.M."/>
            <person name="Di Stilio V.S."/>
        </authorList>
    </citation>
    <scope>NUCLEOTIDE SEQUENCE [LARGE SCALE GENOMIC DNA]</scope>
    <source>
        <strain evidence="2">cv. WT478/WT964</strain>
        <tissue evidence="1">Leaves</tissue>
    </source>
</reference>
<evidence type="ECO:0000313" key="1">
    <source>
        <dbReference type="EMBL" id="KAF5175497.1"/>
    </source>
</evidence>
<protein>
    <submittedName>
        <fullName evidence="1">Uncharacterized protein</fullName>
    </submittedName>
</protein>
<dbReference type="AlphaFoldDB" id="A0A7J6USI3"/>
<accession>A0A7J6USI3</accession>
<keyword evidence="2" id="KW-1185">Reference proteome</keyword>
<feature type="non-terminal residue" evidence="1">
    <location>
        <position position="1"/>
    </location>
</feature>
<name>A0A7J6USI3_THATH</name>
<dbReference type="Proteomes" id="UP000554482">
    <property type="component" value="Unassembled WGS sequence"/>
</dbReference>
<organism evidence="1 2">
    <name type="scientific">Thalictrum thalictroides</name>
    <name type="common">Rue-anemone</name>
    <name type="synonym">Anemone thalictroides</name>
    <dbReference type="NCBI Taxonomy" id="46969"/>
    <lineage>
        <taxon>Eukaryota</taxon>
        <taxon>Viridiplantae</taxon>
        <taxon>Streptophyta</taxon>
        <taxon>Embryophyta</taxon>
        <taxon>Tracheophyta</taxon>
        <taxon>Spermatophyta</taxon>
        <taxon>Magnoliopsida</taxon>
        <taxon>Ranunculales</taxon>
        <taxon>Ranunculaceae</taxon>
        <taxon>Thalictroideae</taxon>
        <taxon>Thalictrum</taxon>
    </lineage>
</organism>
<gene>
    <name evidence="1" type="ORF">FRX31_034916</name>
</gene>
<evidence type="ECO:0000313" key="2">
    <source>
        <dbReference type="Proteomes" id="UP000554482"/>
    </source>
</evidence>
<comment type="caution">
    <text evidence="1">The sequence shown here is derived from an EMBL/GenBank/DDBJ whole genome shotgun (WGS) entry which is preliminary data.</text>
</comment>
<proteinExistence type="predicted"/>